<keyword evidence="1" id="KW-1133">Transmembrane helix</keyword>
<reference evidence="2 3" key="1">
    <citation type="journal article" date="2014" name="Nat. Commun.">
        <title>Molecular traces of alternative social organization in a termite genome.</title>
        <authorList>
            <person name="Terrapon N."/>
            <person name="Li C."/>
            <person name="Robertson H.M."/>
            <person name="Ji L."/>
            <person name="Meng X."/>
            <person name="Booth W."/>
            <person name="Chen Z."/>
            <person name="Childers C.P."/>
            <person name="Glastad K.M."/>
            <person name="Gokhale K."/>
            <person name="Gowin J."/>
            <person name="Gronenberg W."/>
            <person name="Hermansen R.A."/>
            <person name="Hu H."/>
            <person name="Hunt B.G."/>
            <person name="Huylmans A.K."/>
            <person name="Khalil S.M."/>
            <person name="Mitchell R.D."/>
            <person name="Munoz-Torres M.C."/>
            <person name="Mustard J.A."/>
            <person name="Pan H."/>
            <person name="Reese J.T."/>
            <person name="Scharf M.E."/>
            <person name="Sun F."/>
            <person name="Vogel H."/>
            <person name="Xiao J."/>
            <person name="Yang W."/>
            <person name="Yang Z."/>
            <person name="Yang Z."/>
            <person name="Zhou J."/>
            <person name="Zhu J."/>
            <person name="Brent C.S."/>
            <person name="Elsik C.G."/>
            <person name="Goodisman M.A."/>
            <person name="Liberles D.A."/>
            <person name="Roe R.M."/>
            <person name="Vargo E.L."/>
            <person name="Vilcinskas A."/>
            <person name="Wang J."/>
            <person name="Bornberg-Bauer E."/>
            <person name="Korb J."/>
            <person name="Zhang G."/>
            <person name="Liebig J."/>
        </authorList>
    </citation>
    <scope>NUCLEOTIDE SEQUENCE [LARGE SCALE GENOMIC DNA]</scope>
    <source>
        <tissue evidence="2">Whole organism</tissue>
    </source>
</reference>
<keyword evidence="1" id="KW-0812">Transmembrane</keyword>
<evidence type="ECO:0000313" key="2">
    <source>
        <dbReference type="EMBL" id="KDR13409.1"/>
    </source>
</evidence>
<proteinExistence type="predicted"/>
<dbReference type="Proteomes" id="UP000027135">
    <property type="component" value="Unassembled WGS sequence"/>
</dbReference>
<protein>
    <submittedName>
        <fullName evidence="2">Uncharacterized protein</fullName>
    </submittedName>
</protein>
<dbReference type="EMBL" id="KK852947">
    <property type="protein sequence ID" value="KDR13409.1"/>
    <property type="molecule type" value="Genomic_DNA"/>
</dbReference>
<dbReference type="InParanoid" id="A0A067QU64"/>
<organism evidence="2 3">
    <name type="scientific">Zootermopsis nevadensis</name>
    <name type="common">Dampwood termite</name>
    <dbReference type="NCBI Taxonomy" id="136037"/>
    <lineage>
        <taxon>Eukaryota</taxon>
        <taxon>Metazoa</taxon>
        <taxon>Ecdysozoa</taxon>
        <taxon>Arthropoda</taxon>
        <taxon>Hexapoda</taxon>
        <taxon>Insecta</taxon>
        <taxon>Pterygota</taxon>
        <taxon>Neoptera</taxon>
        <taxon>Polyneoptera</taxon>
        <taxon>Dictyoptera</taxon>
        <taxon>Blattodea</taxon>
        <taxon>Blattoidea</taxon>
        <taxon>Termitoidae</taxon>
        <taxon>Termopsidae</taxon>
        <taxon>Zootermopsis</taxon>
    </lineage>
</organism>
<dbReference type="AlphaFoldDB" id="A0A067QU64"/>
<sequence length="101" mass="11645">MKRGKISVSVDQRLRFAILTSARLYEEVVTSNVPGRLLRRTRWNSDSFHSTQVTVHFERSTVTYSSGKVFKTRLHTYPFSTATIQALVIISFLYLSVTMTR</sequence>
<gene>
    <name evidence="2" type="ORF">L798_12672</name>
</gene>
<feature type="transmembrane region" description="Helical" evidence="1">
    <location>
        <begin position="77"/>
        <end position="97"/>
    </location>
</feature>
<name>A0A067QU64_ZOONE</name>
<evidence type="ECO:0000256" key="1">
    <source>
        <dbReference type="SAM" id="Phobius"/>
    </source>
</evidence>
<keyword evidence="3" id="KW-1185">Reference proteome</keyword>
<accession>A0A067QU64</accession>
<evidence type="ECO:0000313" key="3">
    <source>
        <dbReference type="Proteomes" id="UP000027135"/>
    </source>
</evidence>
<keyword evidence="1" id="KW-0472">Membrane</keyword>